<keyword evidence="3" id="KW-0804">Transcription</keyword>
<sequence>MSMRETVNLRRLSEVLGLSQTTVSRALNGFPEVNEKTRARVVEAAQRLNYRPSASAASLATGKACAIGHVVPLAEHMMINPHFSDFLAGAGEVYAQFGYEMLLRVVAQAEEADVYRDFASRSRVDGVVVHGPLTNDPRIPLLKSLGLPFVVHGRSDDGTGDYSWLDVNNRRAFCRATGFLADLGHRRIALINGLEAMNFASRRRQGYESVLADRGLEQDPSLIFSEDMVEPYGHRVARQLFSSPRPPTAILVSSVLPAMGVVRALAELGIRPGADVSIIAFDDCLSFLQPASDGKARDVPFLTAMRSSIREAGRRVAEMLLEQIAAPDGGRRHELWEAELVIGETTARCPVEQTPLPAAAKS</sequence>
<protein>
    <submittedName>
        <fullName evidence="5">Substrate-binding domain-containing protein</fullName>
    </submittedName>
</protein>
<feature type="domain" description="HTH lacI-type" evidence="4">
    <location>
        <begin position="7"/>
        <end position="61"/>
    </location>
</feature>
<dbReference type="SUPFAM" id="SSF47413">
    <property type="entry name" value="lambda repressor-like DNA-binding domains"/>
    <property type="match status" value="1"/>
</dbReference>
<evidence type="ECO:0000313" key="6">
    <source>
        <dbReference type="Proteomes" id="UP001320831"/>
    </source>
</evidence>
<gene>
    <name evidence="5" type="ORF">N5A92_22405</name>
</gene>
<dbReference type="SUPFAM" id="SSF53822">
    <property type="entry name" value="Periplasmic binding protein-like I"/>
    <property type="match status" value="1"/>
</dbReference>
<evidence type="ECO:0000256" key="1">
    <source>
        <dbReference type="ARBA" id="ARBA00023015"/>
    </source>
</evidence>
<dbReference type="Proteomes" id="UP001320831">
    <property type="component" value="Unassembled WGS sequence"/>
</dbReference>
<dbReference type="SMART" id="SM00354">
    <property type="entry name" value="HTH_LACI"/>
    <property type="match status" value="1"/>
</dbReference>
<dbReference type="InterPro" id="IPR000843">
    <property type="entry name" value="HTH_LacI"/>
</dbReference>
<dbReference type="InterPro" id="IPR010982">
    <property type="entry name" value="Lambda_DNA-bd_dom_sf"/>
</dbReference>
<accession>A0ABT2LWL7</accession>
<dbReference type="Pfam" id="PF00356">
    <property type="entry name" value="LacI"/>
    <property type="match status" value="1"/>
</dbReference>
<evidence type="ECO:0000256" key="2">
    <source>
        <dbReference type="ARBA" id="ARBA00023125"/>
    </source>
</evidence>
<dbReference type="PANTHER" id="PTHR30146:SF155">
    <property type="entry name" value="ALANINE RACEMASE"/>
    <property type="match status" value="1"/>
</dbReference>
<comment type="caution">
    <text evidence="5">The sequence shown here is derived from an EMBL/GenBank/DDBJ whole genome shotgun (WGS) entry which is preliminary data.</text>
</comment>
<reference evidence="5 6" key="1">
    <citation type="submission" date="2022-09" db="EMBL/GenBank/DDBJ databases">
        <title>Chelativorans salina sp. nov., a novel slightly halophilic bacterium isolated from a saline lake sediment enrichment.</title>
        <authorList>
            <person name="Gao L."/>
            <person name="Fang B.-Z."/>
            <person name="Li W.-J."/>
        </authorList>
    </citation>
    <scope>NUCLEOTIDE SEQUENCE [LARGE SCALE GENOMIC DNA]</scope>
    <source>
        <strain evidence="5 6">EGI FJ00035</strain>
    </source>
</reference>
<dbReference type="Pfam" id="PF13377">
    <property type="entry name" value="Peripla_BP_3"/>
    <property type="match status" value="1"/>
</dbReference>
<keyword evidence="2" id="KW-0238">DNA-binding</keyword>
<dbReference type="Gene3D" id="3.40.50.2300">
    <property type="match status" value="2"/>
</dbReference>
<dbReference type="Gene3D" id="1.10.260.40">
    <property type="entry name" value="lambda repressor-like DNA-binding domains"/>
    <property type="match status" value="1"/>
</dbReference>
<organism evidence="5 6">
    <name type="scientific">Chelativorans salis</name>
    <dbReference type="NCBI Taxonomy" id="2978478"/>
    <lineage>
        <taxon>Bacteria</taxon>
        <taxon>Pseudomonadati</taxon>
        <taxon>Pseudomonadota</taxon>
        <taxon>Alphaproteobacteria</taxon>
        <taxon>Hyphomicrobiales</taxon>
        <taxon>Phyllobacteriaceae</taxon>
        <taxon>Chelativorans</taxon>
    </lineage>
</organism>
<evidence type="ECO:0000259" key="4">
    <source>
        <dbReference type="PROSITE" id="PS50932"/>
    </source>
</evidence>
<dbReference type="InterPro" id="IPR046335">
    <property type="entry name" value="LacI/GalR-like_sensor"/>
</dbReference>
<dbReference type="PROSITE" id="PS50932">
    <property type="entry name" value="HTH_LACI_2"/>
    <property type="match status" value="1"/>
</dbReference>
<keyword evidence="6" id="KW-1185">Reference proteome</keyword>
<keyword evidence="1" id="KW-0805">Transcription regulation</keyword>
<evidence type="ECO:0000313" key="5">
    <source>
        <dbReference type="EMBL" id="MCT7377778.1"/>
    </source>
</evidence>
<evidence type="ECO:0000256" key="3">
    <source>
        <dbReference type="ARBA" id="ARBA00023163"/>
    </source>
</evidence>
<dbReference type="PANTHER" id="PTHR30146">
    <property type="entry name" value="LACI-RELATED TRANSCRIPTIONAL REPRESSOR"/>
    <property type="match status" value="1"/>
</dbReference>
<dbReference type="CDD" id="cd20010">
    <property type="entry name" value="PBP1_AglR-like"/>
    <property type="match status" value="1"/>
</dbReference>
<name>A0ABT2LWL7_9HYPH</name>
<dbReference type="InterPro" id="IPR028082">
    <property type="entry name" value="Peripla_BP_I"/>
</dbReference>
<dbReference type="EMBL" id="JAOCZP010000009">
    <property type="protein sequence ID" value="MCT7377778.1"/>
    <property type="molecule type" value="Genomic_DNA"/>
</dbReference>
<dbReference type="CDD" id="cd01392">
    <property type="entry name" value="HTH_LacI"/>
    <property type="match status" value="1"/>
</dbReference>
<proteinExistence type="predicted"/>